<dbReference type="EMBL" id="HBIK01011535">
    <property type="protein sequence ID" value="CAE0380452.1"/>
    <property type="molecule type" value="Transcribed_RNA"/>
</dbReference>
<dbReference type="AlphaFoldDB" id="A0A7S3KC61"/>
<protein>
    <submittedName>
        <fullName evidence="1">Uncharacterized protein</fullName>
    </submittedName>
</protein>
<organism evidence="1">
    <name type="scientific">Euplotes crassus</name>
    <dbReference type="NCBI Taxonomy" id="5936"/>
    <lineage>
        <taxon>Eukaryota</taxon>
        <taxon>Sar</taxon>
        <taxon>Alveolata</taxon>
        <taxon>Ciliophora</taxon>
        <taxon>Intramacronucleata</taxon>
        <taxon>Spirotrichea</taxon>
        <taxon>Hypotrichia</taxon>
        <taxon>Euplotida</taxon>
        <taxon>Euplotidae</taxon>
        <taxon>Moneuplotes</taxon>
    </lineage>
</organism>
<accession>A0A7S3KC61</accession>
<name>A0A7S3KC61_EUPCR</name>
<reference evidence="1" key="1">
    <citation type="submission" date="2021-01" db="EMBL/GenBank/DDBJ databases">
        <authorList>
            <person name="Corre E."/>
            <person name="Pelletier E."/>
            <person name="Niang G."/>
            <person name="Scheremetjew M."/>
            <person name="Finn R."/>
            <person name="Kale V."/>
            <person name="Holt S."/>
            <person name="Cochrane G."/>
            <person name="Meng A."/>
            <person name="Brown T."/>
            <person name="Cohen L."/>
        </authorList>
    </citation>
    <scope>NUCLEOTIDE SEQUENCE</scope>
    <source>
        <strain evidence="1">CT5</strain>
    </source>
</reference>
<proteinExistence type="predicted"/>
<sequence>MSKPVLAHDSLDYLQLHSALFHPDLLQIGSEVLFLRKTFDQVFEVELVVGPVAVTLSSSSIQIQHFESAAFELASEVRNGWKAKLAMLEPEPLHGFVGAYKHY</sequence>
<evidence type="ECO:0000313" key="1">
    <source>
        <dbReference type="EMBL" id="CAE0380452.1"/>
    </source>
</evidence>
<gene>
    <name evidence="1" type="ORF">ECRA1380_LOCUS5413</name>
</gene>